<accession>A0A937VY62</accession>
<dbReference type="Pfam" id="PF24732">
    <property type="entry name" value="ParE_like"/>
    <property type="match status" value="1"/>
</dbReference>
<dbReference type="Proteomes" id="UP000712673">
    <property type="component" value="Unassembled WGS sequence"/>
</dbReference>
<name>A0A937VY62_UNCTE</name>
<evidence type="ECO:0000259" key="1">
    <source>
        <dbReference type="Pfam" id="PF24732"/>
    </source>
</evidence>
<dbReference type="InterPro" id="IPR056925">
    <property type="entry name" value="ParE-like"/>
</dbReference>
<reference evidence="2" key="1">
    <citation type="submission" date="2019-03" db="EMBL/GenBank/DDBJ databases">
        <title>Lake Tanganyika Metagenome-Assembled Genomes (MAGs).</title>
        <authorList>
            <person name="Tran P."/>
        </authorList>
    </citation>
    <scope>NUCLEOTIDE SEQUENCE</scope>
    <source>
        <strain evidence="2">K_DeepCast_65m_m2_066</strain>
    </source>
</reference>
<proteinExistence type="predicted"/>
<dbReference type="AlphaFoldDB" id="A0A937VY62"/>
<sequence>MNSHLTEDFVERFRRLPRRIQDLARKNYCLRKCDPTHSSLDLKQVSQRSPIFSVRVGIGWRAVGIKREDTMIWFWIGSHAEYDHLLRRL</sequence>
<organism evidence="2 3">
    <name type="scientific">Tectimicrobiota bacterium</name>
    <dbReference type="NCBI Taxonomy" id="2528274"/>
    <lineage>
        <taxon>Bacteria</taxon>
        <taxon>Pseudomonadati</taxon>
        <taxon>Nitrospinota/Tectimicrobiota group</taxon>
        <taxon>Candidatus Tectimicrobiota</taxon>
    </lineage>
</organism>
<dbReference type="InterPro" id="IPR035093">
    <property type="entry name" value="RelE/ParE_toxin_dom_sf"/>
</dbReference>
<evidence type="ECO:0000313" key="2">
    <source>
        <dbReference type="EMBL" id="MBM3223278.1"/>
    </source>
</evidence>
<evidence type="ECO:0000313" key="3">
    <source>
        <dbReference type="Proteomes" id="UP000712673"/>
    </source>
</evidence>
<comment type="caution">
    <text evidence="2">The sequence shown here is derived from an EMBL/GenBank/DDBJ whole genome shotgun (WGS) entry which is preliminary data.</text>
</comment>
<protein>
    <recommendedName>
        <fullName evidence="1">ParE-like toxin domain-containing protein</fullName>
    </recommendedName>
</protein>
<gene>
    <name evidence="2" type="ORF">FJZ47_05680</name>
</gene>
<dbReference type="SUPFAM" id="SSF143011">
    <property type="entry name" value="RelE-like"/>
    <property type="match status" value="1"/>
</dbReference>
<feature type="domain" description="ParE-like toxin" evidence="1">
    <location>
        <begin position="32"/>
        <end position="83"/>
    </location>
</feature>
<dbReference type="EMBL" id="VGLS01000120">
    <property type="protein sequence ID" value="MBM3223278.1"/>
    <property type="molecule type" value="Genomic_DNA"/>
</dbReference>